<dbReference type="EMBL" id="JXRA01000005">
    <property type="protein sequence ID" value="KIO78926.1"/>
    <property type="molecule type" value="Genomic_DNA"/>
</dbReference>
<sequence>MRIKQVFSFLIAKPLNPSDNNFHHFIYFMPDQDIISSIFDSISRISHKIAAATQETDKFLAEIHF</sequence>
<evidence type="ECO:0000313" key="1">
    <source>
        <dbReference type="EMBL" id="KIO78926.1"/>
    </source>
</evidence>
<organism evidence="1 2">
    <name type="scientific">Pedobacter lusitanus</name>
    <dbReference type="NCBI Taxonomy" id="1503925"/>
    <lineage>
        <taxon>Bacteria</taxon>
        <taxon>Pseudomonadati</taxon>
        <taxon>Bacteroidota</taxon>
        <taxon>Sphingobacteriia</taxon>
        <taxon>Sphingobacteriales</taxon>
        <taxon>Sphingobacteriaceae</taxon>
        <taxon>Pedobacter</taxon>
    </lineage>
</organism>
<name>A0A0D0GWX8_9SPHI</name>
<evidence type="ECO:0000313" key="2">
    <source>
        <dbReference type="Proteomes" id="UP000032049"/>
    </source>
</evidence>
<comment type="caution">
    <text evidence="1">The sequence shown here is derived from an EMBL/GenBank/DDBJ whole genome shotgun (WGS) entry which is preliminary data.</text>
</comment>
<protein>
    <submittedName>
        <fullName evidence="1">Uncharacterized protein</fullName>
    </submittedName>
</protein>
<accession>A0A0D0GWX8</accession>
<keyword evidence="2" id="KW-1185">Reference proteome</keyword>
<dbReference type="Proteomes" id="UP000032049">
    <property type="component" value="Unassembled WGS sequence"/>
</dbReference>
<dbReference type="AlphaFoldDB" id="A0A0D0GWX8"/>
<reference evidence="1 2" key="1">
    <citation type="submission" date="2015-01" db="EMBL/GenBank/DDBJ databases">
        <title>Draft genome sequence of Pedobacter sp. NL19 isolated from sludge of an effluent treatment pond in an abandoned uranium mine.</title>
        <authorList>
            <person name="Santos T."/>
            <person name="Caetano T."/>
            <person name="Covas C."/>
            <person name="Cruz A."/>
            <person name="Mendo S."/>
        </authorList>
    </citation>
    <scope>NUCLEOTIDE SEQUENCE [LARGE SCALE GENOMIC DNA]</scope>
    <source>
        <strain evidence="1 2">NL19</strain>
    </source>
</reference>
<gene>
    <name evidence="1" type="ORF">TH53_01090</name>
</gene>
<dbReference type="STRING" id="1503925.TH53_01090"/>
<proteinExistence type="predicted"/>